<evidence type="ECO:0000256" key="1">
    <source>
        <dbReference type="SAM" id="Phobius"/>
    </source>
</evidence>
<protein>
    <submittedName>
        <fullName evidence="2">Uncharacterized protein</fullName>
    </submittedName>
</protein>
<feature type="transmembrane region" description="Helical" evidence="1">
    <location>
        <begin position="97"/>
        <end position="118"/>
    </location>
</feature>
<gene>
    <name evidence="2" type="ORF">BMF94_4038</name>
</gene>
<reference evidence="2 3" key="1">
    <citation type="journal article" date="2018" name="Front. Microbiol.">
        <title>Prospects for Fungal Bioremediation of Acidic Radioactive Waste Sites: Characterization and Genome Sequence of Rhodotorula taiwanensis MD1149.</title>
        <authorList>
            <person name="Tkavc R."/>
            <person name="Matrosova V.Y."/>
            <person name="Grichenko O.E."/>
            <person name="Gostincar C."/>
            <person name="Volpe R.P."/>
            <person name="Klimenkova P."/>
            <person name="Gaidamakova E.K."/>
            <person name="Zhou C.E."/>
            <person name="Stewart B.J."/>
            <person name="Lyman M.G."/>
            <person name="Malfatti S.A."/>
            <person name="Rubinfeld B."/>
            <person name="Courtot M."/>
            <person name="Singh J."/>
            <person name="Dalgard C.L."/>
            <person name="Hamilton T."/>
            <person name="Frey K.G."/>
            <person name="Gunde-Cimerman N."/>
            <person name="Dugan L."/>
            <person name="Daly M.J."/>
        </authorList>
    </citation>
    <scope>NUCLEOTIDE SEQUENCE [LARGE SCALE GENOMIC DNA]</scope>
    <source>
        <strain evidence="2 3">MD1149</strain>
    </source>
</reference>
<comment type="caution">
    <text evidence="2">The sequence shown here is derived from an EMBL/GenBank/DDBJ whole genome shotgun (WGS) entry which is preliminary data.</text>
</comment>
<evidence type="ECO:0000313" key="3">
    <source>
        <dbReference type="Proteomes" id="UP000237144"/>
    </source>
</evidence>
<sequence length="167" mass="18343">MLIAGALSAVSLPTHVAGYFLPAIPQTAILYGTILVSAAYASVCTAAFFHIMEESVSDGYRAPRVEVLARSDRRRSEWERIEKAWATRMQALQRLNWSAAALLVVVVALSVALFSLGLSFTLSTWNEWCLDNSVIVVENGEGEPDRVAAIRKICSEMHLNQTYLVLG</sequence>
<dbReference type="Proteomes" id="UP000237144">
    <property type="component" value="Unassembled WGS sequence"/>
</dbReference>
<feature type="transmembrane region" description="Helical" evidence="1">
    <location>
        <begin position="28"/>
        <end position="51"/>
    </location>
</feature>
<keyword evidence="3" id="KW-1185">Reference proteome</keyword>
<accession>A0A2S5B7Y9</accession>
<organism evidence="2 3">
    <name type="scientific">Rhodotorula taiwanensis</name>
    <dbReference type="NCBI Taxonomy" id="741276"/>
    <lineage>
        <taxon>Eukaryota</taxon>
        <taxon>Fungi</taxon>
        <taxon>Dikarya</taxon>
        <taxon>Basidiomycota</taxon>
        <taxon>Pucciniomycotina</taxon>
        <taxon>Microbotryomycetes</taxon>
        <taxon>Sporidiobolales</taxon>
        <taxon>Sporidiobolaceae</taxon>
        <taxon>Rhodotorula</taxon>
    </lineage>
</organism>
<dbReference type="EMBL" id="PJQD01000045">
    <property type="protein sequence ID" value="POY72877.1"/>
    <property type="molecule type" value="Genomic_DNA"/>
</dbReference>
<evidence type="ECO:0000313" key="2">
    <source>
        <dbReference type="EMBL" id="POY72877.1"/>
    </source>
</evidence>
<name>A0A2S5B7Y9_9BASI</name>
<keyword evidence="1" id="KW-1133">Transmembrane helix</keyword>
<keyword evidence="1" id="KW-0472">Membrane</keyword>
<proteinExistence type="predicted"/>
<dbReference type="AlphaFoldDB" id="A0A2S5B7Y9"/>
<dbReference type="OrthoDB" id="2525550at2759"/>
<keyword evidence="1" id="KW-0812">Transmembrane</keyword>